<dbReference type="Gene3D" id="3.10.350.10">
    <property type="entry name" value="LysM domain"/>
    <property type="match status" value="3"/>
</dbReference>
<dbReference type="Pfam" id="PF01476">
    <property type="entry name" value="LysM"/>
    <property type="match status" value="3"/>
</dbReference>
<gene>
    <name evidence="3" type="ORF">SAMN05216282_102207</name>
</gene>
<dbReference type="RefSeq" id="WP_241986897.1">
    <property type="nucleotide sequence ID" value="NZ_FNFU01000002.1"/>
</dbReference>
<dbReference type="InterPro" id="IPR018392">
    <property type="entry name" value="LysM"/>
</dbReference>
<name>A0A1G8YM31_9MICO</name>
<feature type="domain" description="LysM" evidence="2">
    <location>
        <begin position="159"/>
        <end position="203"/>
    </location>
</feature>
<reference evidence="3 4" key="1">
    <citation type="submission" date="2016-10" db="EMBL/GenBank/DDBJ databases">
        <authorList>
            <person name="de Groot N.N."/>
        </authorList>
    </citation>
    <scope>NUCLEOTIDE SEQUENCE [LARGE SCALE GENOMIC DNA]</scope>
    <source>
        <strain evidence="3 4">CGMCC 1.5382</strain>
    </source>
</reference>
<accession>A0A1G8YM31</accession>
<feature type="region of interest" description="Disordered" evidence="1">
    <location>
        <begin position="217"/>
        <end position="240"/>
    </location>
</feature>
<dbReference type="Proteomes" id="UP000198701">
    <property type="component" value="Unassembled WGS sequence"/>
</dbReference>
<dbReference type="SMART" id="SM00257">
    <property type="entry name" value="LysM"/>
    <property type="match status" value="3"/>
</dbReference>
<evidence type="ECO:0000259" key="2">
    <source>
        <dbReference type="PROSITE" id="PS51782"/>
    </source>
</evidence>
<dbReference type="AlphaFoldDB" id="A0A1G8YM31"/>
<protein>
    <submittedName>
        <fullName evidence="3">LysM repeat-containing protein</fullName>
    </submittedName>
</protein>
<dbReference type="CDD" id="cd00118">
    <property type="entry name" value="LysM"/>
    <property type="match status" value="3"/>
</dbReference>
<dbReference type="SUPFAM" id="SSF54106">
    <property type="entry name" value="LysM domain"/>
    <property type="match status" value="3"/>
</dbReference>
<dbReference type="PROSITE" id="PS51782">
    <property type="entry name" value="LYSM"/>
    <property type="match status" value="3"/>
</dbReference>
<proteinExistence type="predicted"/>
<evidence type="ECO:0000256" key="1">
    <source>
        <dbReference type="SAM" id="MobiDB-lite"/>
    </source>
</evidence>
<dbReference type="InterPro" id="IPR036779">
    <property type="entry name" value="LysM_dom_sf"/>
</dbReference>
<sequence length="424" mass="42814">MSAESQSIPAGDAAPGDTPRRPGFLAACCSRGLFASIPIVIISTIAMTLNLASPADAATIVKKPPKVKSTLPAAVPAPSPGAVAASAPARAVPAQYVVVEGDTVSSIGGRFGLSTASVLALNGLGWSSMIFPGQKLTLTTHAAAPTAVPAKKPVAAEITRYKVKVGDTISGIAAAHGLSTAAVLSANGLGRASIIFPGQAIVLPHGAPAASSAAAATTPAPAPVPTTAARPAAAAPGPAPSSYTIARGDTISTVAATARVPVQAILDANGLGWSSIIYPGQVLKIPTITRLTAEMRVNAEIIVAVGRRAGVSDRGLVIALAAAAQESGLRNVQHGDRDSLGLFQQRPSAGWGTAAQVLDPVRASRAFFGGTDNPNRGVTRGLLDISGWESLTVTQAAQAVQVSAYPNHYAKWEVSARLWVAELD</sequence>
<keyword evidence="4" id="KW-1185">Reference proteome</keyword>
<evidence type="ECO:0000313" key="4">
    <source>
        <dbReference type="Proteomes" id="UP000198701"/>
    </source>
</evidence>
<dbReference type="EMBL" id="FNFU01000002">
    <property type="protein sequence ID" value="SDK03831.1"/>
    <property type="molecule type" value="Genomic_DNA"/>
</dbReference>
<organism evidence="3 4">
    <name type="scientific">Cryobacterium psychrotolerans</name>
    <dbReference type="NCBI Taxonomy" id="386301"/>
    <lineage>
        <taxon>Bacteria</taxon>
        <taxon>Bacillati</taxon>
        <taxon>Actinomycetota</taxon>
        <taxon>Actinomycetes</taxon>
        <taxon>Micrococcales</taxon>
        <taxon>Microbacteriaceae</taxon>
        <taxon>Cryobacterium</taxon>
    </lineage>
</organism>
<dbReference type="STRING" id="386301.SAMN05216282_102207"/>
<feature type="domain" description="LysM" evidence="2">
    <location>
        <begin position="94"/>
        <end position="138"/>
    </location>
</feature>
<evidence type="ECO:0000313" key="3">
    <source>
        <dbReference type="EMBL" id="SDK03831.1"/>
    </source>
</evidence>
<feature type="domain" description="LysM" evidence="2">
    <location>
        <begin position="241"/>
        <end position="285"/>
    </location>
</feature>
<dbReference type="PANTHER" id="PTHR33734:SF22">
    <property type="entry name" value="MEMBRANE-BOUND LYTIC MUREIN TRANSGLYCOSYLASE D"/>
    <property type="match status" value="1"/>
</dbReference>
<dbReference type="PANTHER" id="PTHR33734">
    <property type="entry name" value="LYSM DOMAIN-CONTAINING GPI-ANCHORED PROTEIN 2"/>
    <property type="match status" value="1"/>
</dbReference>